<dbReference type="Proteomes" id="UP000033047">
    <property type="component" value="Unassembled WGS sequence"/>
</dbReference>
<feature type="chain" id="PRO_5002489800" description="6-bladed beta-propeller" evidence="1">
    <location>
        <begin position="23"/>
        <end position="392"/>
    </location>
</feature>
<evidence type="ECO:0000256" key="1">
    <source>
        <dbReference type="SAM" id="SignalP"/>
    </source>
</evidence>
<reference evidence="2 3" key="1">
    <citation type="submission" date="2013-04" db="EMBL/GenBank/DDBJ databases">
        <title>The Genome Sequence of Parabacteroides goldsteinii DSM 19448.</title>
        <authorList>
            <consortium name="The Broad Institute Genomics Platform"/>
            <person name="Earl A."/>
            <person name="Ward D."/>
            <person name="Feldgarden M."/>
            <person name="Gevers D."/>
            <person name="Martens E."/>
            <person name="Sakamoto M."/>
            <person name="Benno Y."/>
            <person name="Song Y."/>
            <person name="Liu C."/>
            <person name="Lee J."/>
            <person name="Bolanos M."/>
            <person name="Vaisanen M.L."/>
            <person name="Finegold S.M."/>
            <person name="Walker B."/>
            <person name="Young S."/>
            <person name="Zeng Q."/>
            <person name="Gargeya S."/>
            <person name="Fitzgerald M."/>
            <person name="Haas B."/>
            <person name="Abouelleil A."/>
            <person name="Allen A.W."/>
            <person name="Alvarado L."/>
            <person name="Arachchi H.M."/>
            <person name="Berlin A.M."/>
            <person name="Chapman S.B."/>
            <person name="Gainer-Dewar J."/>
            <person name="Goldberg J."/>
            <person name="Griggs A."/>
            <person name="Gujja S."/>
            <person name="Hansen M."/>
            <person name="Howarth C."/>
            <person name="Imamovic A."/>
            <person name="Ireland A."/>
            <person name="Larimer J."/>
            <person name="McCowan C."/>
            <person name="Murphy C."/>
            <person name="Pearson M."/>
            <person name="Poon T.W."/>
            <person name="Priest M."/>
            <person name="Roberts A."/>
            <person name="Saif S."/>
            <person name="Shea T."/>
            <person name="Sisk P."/>
            <person name="Sykes S."/>
            <person name="Wortman J."/>
            <person name="Nusbaum C."/>
            <person name="Birren B."/>
        </authorList>
    </citation>
    <scope>NUCLEOTIDE SEQUENCE [LARGE SCALE GENOMIC DNA]</scope>
    <source>
        <strain evidence="2 3">DSM 19448</strain>
    </source>
</reference>
<evidence type="ECO:0008006" key="4">
    <source>
        <dbReference type="Google" id="ProtNLM"/>
    </source>
</evidence>
<dbReference type="InterPro" id="IPR011042">
    <property type="entry name" value="6-blade_b-propeller_TolB-like"/>
</dbReference>
<dbReference type="STRING" id="927665.HMPREF1535_02142"/>
<protein>
    <recommendedName>
        <fullName evidence="4">6-bladed beta-propeller</fullName>
    </recommendedName>
</protein>
<evidence type="ECO:0000313" key="2">
    <source>
        <dbReference type="EMBL" id="KKB56168.1"/>
    </source>
</evidence>
<feature type="signal peptide" evidence="1">
    <location>
        <begin position="1"/>
        <end position="22"/>
    </location>
</feature>
<dbReference type="HOGENOM" id="CLU_053283_1_0_10"/>
<sequence>MGKHVRIIGILLLALFFCPAMAQKKIAFAEGVDEQKEIKLSEVASGVKYIPLETTAESLLDKDILNVTFAGDYLFVCDFVNLFQFTPEGKFIRKIGKAGEGPGEYAKSILAVTYDEDAKQIFISDFRKGKVLVYSFEGKYLYDINTQRGSMTTYRDKTGNLFGITNEYLYTKDKRGKELFVYNTKGKELYSYHFRPEQGVRYPGIIFSYGILYDYQENTYYKNPLETTIFRLEGKKRIPAYKLDLSQYEKLSGEDDAIIAIDKKTNTGTNLPNKAAEKKFSFFNVFEITHAIGVEYAQGQGRCLAWYDKGKETVCRVRSPKAEWDGFTDDMEGGCPIFPRFVKNNKMIGVVSASVLLEKVKPENAKGSLKDLLTNLREDDNQVIQVILLKDK</sequence>
<comment type="caution">
    <text evidence="2">The sequence shown here is derived from an EMBL/GenBank/DDBJ whole genome shotgun (WGS) entry which is preliminary data.</text>
</comment>
<dbReference type="Gene3D" id="2.120.10.30">
    <property type="entry name" value="TolB, C-terminal domain"/>
    <property type="match status" value="1"/>
</dbReference>
<gene>
    <name evidence="2" type="ORF">HMPREF1535_02142</name>
</gene>
<dbReference type="SUPFAM" id="SSF63825">
    <property type="entry name" value="YWTD domain"/>
    <property type="match status" value="1"/>
</dbReference>
<dbReference type="Pfam" id="PF17170">
    <property type="entry name" value="DUF5128"/>
    <property type="match status" value="1"/>
</dbReference>
<dbReference type="EMBL" id="AQHV01000011">
    <property type="protein sequence ID" value="KKB56168.1"/>
    <property type="molecule type" value="Genomic_DNA"/>
</dbReference>
<dbReference type="PATRIC" id="fig|927665.4.peg.2199"/>
<dbReference type="AlphaFoldDB" id="A0A0F5JEM4"/>
<keyword evidence="1" id="KW-0732">Signal</keyword>
<dbReference type="GeneID" id="69983472"/>
<dbReference type="RefSeq" id="WP_010800882.1">
    <property type="nucleotide sequence ID" value="NZ_KQ033912.1"/>
</dbReference>
<organism evidence="2 3">
    <name type="scientific">Parabacteroides goldsteinii DSM 19448 = WAL 12034</name>
    <dbReference type="NCBI Taxonomy" id="927665"/>
    <lineage>
        <taxon>Bacteria</taxon>
        <taxon>Pseudomonadati</taxon>
        <taxon>Bacteroidota</taxon>
        <taxon>Bacteroidia</taxon>
        <taxon>Bacteroidales</taxon>
        <taxon>Tannerellaceae</taxon>
        <taxon>Parabacteroides</taxon>
    </lineage>
</organism>
<name>A0A0F5JEM4_9BACT</name>
<accession>A0A0F5JEM4</accession>
<proteinExistence type="predicted"/>
<evidence type="ECO:0000313" key="3">
    <source>
        <dbReference type="Proteomes" id="UP000033047"/>
    </source>
</evidence>